<reference evidence="2 3" key="1">
    <citation type="journal article" date="2023" name="Microb. Genom.">
        <title>Mesoterricola silvestris gen. nov., sp. nov., Mesoterricola sediminis sp. nov., Geothrix oryzae sp. nov., Geothrix edaphica sp. nov., Geothrix rubra sp. nov., and Geothrix limicola sp. nov., six novel members of Acidobacteriota isolated from soils.</title>
        <authorList>
            <person name="Weisberg A.J."/>
            <person name="Pearce E."/>
            <person name="Kramer C.G."/>
            <person name="Chang J.H."/>
            <person name="Clarke C.R."/>
        </authorList>
    </citation>
    <scope>NUCLEOTIDE SEQUENCE [LARGE SCALE GENOMIC DNA]</scope>
    <source>
        <strain evidence="2 3">NE20-4-1</strain>
    </source>
</reference>
<proteinExistence type="predicted"/>
<feature type="region of interest" description="Disordered" evidence="1">
    <location>
        <begin position="374"/>
        <end position="404"/>
    </location>
</feature>
<accession>A0ABU4MJZ8</accession>
<dbReference type="RefSeq" id="WP_237269813.1">
    <property type="nucleotide sequence ID" value="NZ_JABXWF010000001.1"/>
</dbReference>
<comment type="caution">
    <text evidence="2">The sequence shown here is derived from an EMBL/GenBank/DDBJ whole genome shotgun (WGS) entry which is preliminary data.</text>
</comment>
<protein>
    <submittedName>
        <fullName evidence="2">Uncharacterized protein</fullName>
    </submittedName>
</protein>
<feature type="region of interest" description="Disordered" evidence="1">
    <location>
        <begin position="1"/>
        <end position="30"/>
    </location>
</feature>
<feature type="compositionally biased region" description="Basic and acidic residues" evidence="1">
    <location>
        <begin position="9"/>
        <end position="30"/>
    </location>
</feature>
<organism evidence="2 3">
    <name type="scientific">Streptomyces caniscabiei</name>
    <dbReference type="NCBI Taxonomy" id="2746961"/>
    <lineage>
        <taxon>Bacteria</taxon>
        <taxon>Bacillati</taxon>
        <taxon>Actinomycetota</taxon>
        <taxon>Actinomycetes</taxon>
        <taxon>Kitasatosporales</taxon>
        <taxon>Streptomycetaceae</taxon>
        <taxon>Streptomyces</taxon>
    </lineage>
</organism>
<evidence type="ECO:0000256" key="1">
    <source>
        <dbReference type="SAM" id="MobiDB-lite"/>
    </source>
</evidence>
<feature type="compositionally biased region" description="Low complexity" evidence="1">
    <location>
        <begin position="377"/>
        <end position="398"/>
    </location>
</feature>
<keyword evidence="3" id="KW-1185">Reference proteome</keyword>
<dbReference type="Proteomes" id="UP001282474">
    <property type="component" value="Unassembled WGS sequence"/>
</dbReference>
<dbReference type="EMBL" id="JARAWJ010000005">
    <property type="protein sequence ID" value="MDX3037447.1"/>
    <property type="molecule type" value="Genomic_DNA"/>
</dbReference>
<gene>
    <name evidence="2" type="ORF">PV383_09710</name>
</gene>
<sequence length="404" mass="43929">MIRVNVSDHVVDDARDRQGRSKAPTPEEVKSIAKRLRQGIAGLPKQEYREQLRKRLMEFAAEQDMDLPTPETRSAFWSYQLADHPNVATHAGEELKSMHVAAAYTEAQNAIVPETLRYLEGTPGGKALGEFHLWHPDVQDALKLDEQAGLGLASDAWNALSQKYAAKTENEALFFMAELNPGTVAYQTESRQLRQDGKLDIIDFAYPPPLDKYAGLAPETQELLASRAVRAQVHTFWYDENDPKYTPLTKAGHLDLEHLKSLPTPEAQRAAVLEVCARVAAMDGPARTADVERLVEEVRVLRPDHEVVLPSSTDLAWAHESRAATNPVVSTHGAYLPGVEVNAKVGPRPIQPLGTASQAIAGAHFLPGVTLKPAPAPAAQAPAAPTPTQAPGAPEQAQDTGMGM</sequence>
<name>A0ABU4MJZ8_9ACTN</name>
<evidence type="ECO:0000313" key="3">
    <source>
        <dbReference type="Proteomes" id="UP001282474"/>
    </source>
</evidence>
<evidence type="ECO:0000313" key="2">
    <source>
        <dbReference type="EMBL" id="MDX3037447.1"/>
    </source>
</evidence>